<reference evidence="2" key="1">
    <citation type="submission" date="2023-03" db="EMBL/GenBank/DDBJ databases">
        <title>Massive genome expansion in bonnet fungi (Mycena s.s.) driven by repeated elements and novel gene families across ecological guilds.</title>
        <authorList>
            <consortium name="Lawrence Berkeley National Laboratory"/>
            <person name="Harder C.B."/>
            <person name="Miyauchi S."/>
            <person name="Viragh M."/>
            <person name="Kuo A."/>
            <person name="Thoen E."/>
            <person name="Andreopoulos B."/>
            <person name="Lu D."/>
            <person name="Skrede I."/>
            <person name="Drula E."/>
            <person name="Henrissat B."/>
            <person name="Morin E."/>
            <person name="Kohler A."/>
            <person name="Barry K."/>
            <person name="LaButti K."/>
            <person name="Morin E."/>
            <person name="Salamov A."/>
            <person name="Lipzen A."/>
            <person name="Mereny Z."/>
            <person name="Hegedus B."/>
            <person name="Baldrian P."/>
            <person name="Stursova M."/>
            <person name="Weitz H."/>
            <person name="Taylor A."/>
            <person name="Grigoriev I.V."/>
            <person name="Nagy L.G."/>
            <person name="Martin F."/>
            <person name="Kauserud H."/>
        </authorList>
    </citation>
    <scope>NUCLEOTIDE SEQUENCE</scope>
    <source>
        <strain evidence="2">CBHHK067</strain>
    </source>
</reference>
<evidence type="ECO:0000313" key="2">
    <source>
        <dbReference type="EMBL" id="KAJ7687817.1"/>
    </source>
</evidence>
<evidence type="ECO:0008006" key="4">
    <source>
        <dbReference type="Google" id="ProtNLM"/>
    </source>
</evidence>
<feature type="compositionally biased region" description="Polar residues" evidence="1">
    <location>
        <begin position="1"/>
        <end position="17"/>
    </location>
</feature>
<name>A0AAD7DC26_MYCRO</name>
<dbReference type="Proteomes" id="UP001221757">
    <property type="component" value="Unassembled WGS sequence"/>
</dbReference>
<sequence length="319" mass="35594">MTGRQRTSFSAQLQCSGSGRGSSRIPDALGLFPAPTSLLELPTELLFEIISYYRDPFTFISPLLGPKHGVQERQEAAQDSEAYSFRHCGRYSMARSTVFKSDTRTIQIRTHIDAALVPTQMKTVFLFLEFLRALPNLVGLQIHHLQSNIMPLMMKALKDVVFPKITALCVPDWSALVLFKSFPNVTTLACPSIHVGSVALPAAQIHFPRLKALAGLRLSKPLIHGLLRDFPALRAISISSTIASESTDFSLLKSFRRLARLSFVHEDLQDFLLLDALISRGAELLRESDSSEARVLTVWSYNVHEEFDAFPRVVSVPTR</sequence>
<proteinExistence type="predicted"/>
<keyword evidence="3" id="KW-1185">Reference proteome</keyword>
<comment type="caution">
    <text evidence="2">The sequence shown here is derived from an EMBL/GenBank/DDBJ whole genome shotgun (WGS) entry which is preliminary data.</text>
</comment>
<evidence type="ECO:0000256" key="1">
    <source>
        <dbReference type="SAM" id="MobiDB-lite"/>
    </source>
</evidence>
<evidence type="ECO:0000313" key="3">
    <source>
        <dbReference type="Proteomes" id="UP001221757"/>
    </source>
</evidence>
<gene>
    <name evidence="2" type="ORF">B0H17DRAFT_1135990</name>
</gene>
<dbReference type="EMBL" id="JARKIE010000084">
    <property type="protein sequence ID" value="KAJ7687817.1"/>
    <property type="molecule type" value="Genomic_DNA"/>
</dbReference>
<dbReference type="AlphaFoldDB" id="A0AAD7DC26"/>
<accession>A0AAD7DC26</accession>
<feature type="region of interest" description="Disordered" evidence="1">
    <location>
        <begin position="1"/>
        <end position="22"/>
    </location>
</feature>
<organism evidence="2 3">
    <name type="scientific">Mycena rosella</name>
    <name type="common">Pink bonnet</name>
    <name type="synonym">Agaricus rosellus</name>
    <dbReference type="NCBI Taxonomy" id="1033263"/>
    <lineage>
        <taxon>Eukaryota</taxon>
        <taxon>Fungi</taxon>
        <taxon>Dikarya</taxon>
        <taxon>Basidiomycota</taxon>
        <taxon>Agaricomycotina</taxon>
        <taxon>Agaricomycetes</taxon>
        <taxon>Agaricomycetidae</taxon>
        <taxon>Agaricales</taxon>
        <taxon>Marasmiineae</taxon>
        <taxon>Mycenaceae</taxon>
        <taxon>Mycena</taxon>
    </lineage>
</organism>
<protein>
    <recommendedName>
        <fullName evidence="4">F-box domain-containing protein</fullName>
    </recommendedName>
</protein>